<accession>U7UWA8</accession>
<evidence type="ECO:0000313" key="1">
    <source>
        <dbReference type="EMBL" id="ERT62748.1"/>
    </source>
</evidence>
<organism evidence="1 2">
    <name type="scientific">Megasphaera vaginalis</name>
    <name type="common">ex Srinivasan et al. 2021</name>
    <dbReference type="NCBI Taxonomy" id="1111454"/>
    <lineage>
        <taxon>Bacteria</taxon>
        <taxon>Bacillati</taxon>
        <taxon>Bacillota</taxon>
        <taxon>Negativicutes</taxon>
        <taxon>Veillonellales</taxon>
        <taxon>Veillonellaceae</taxon>
        <taxon>Megasphaera</taxon>
    </lineage>
</organism>
<comment type="caution">
    <text evidence="1">The sequence shown here is derived from an EMBL/GenBank/DDBJ whole genome shotgun (WGS) entry which is preliminary data.</text>
</comment>
<gene>
    <name evidence="1" type="ORF">HMPREF1250_0122</name>
</gene>
<protein>
    <submittedName>
        <fullName evidence="1">Uncharacterized protein</fullName>
    </submittedName>
</protein>
<dbReference type="PATRIC" id="fig|1111454.3.peg.10"/>
<sequence length="37" mass="4358">MWVQFISSFVKLLVYSAFSLYNANYQQIGIRKGDDRV</sequence>
<dbReference type="STRING" id="1111454.HMPREF1250_0122"/>
<name>U7UWA8_9FIRM</name>
<evidence type="ECO:0000313" key="2">
    <source>
        <dbReference type="Proteomes" id="UP000017090"/>
    </source>
</evidence>
<dbReference type="EMBL" id="AWXA01000001">
    <property type="protein sequence ID" value="ERT62748.1"/>
    <property type="molecule type" value="Genomic_DNA"/>
</dbReference>
<dbReference type="AlphaFoldDB" id="U7UWA8"/>
<proteinExistence type="predicted"/>
<dbReference type="Proteomes" id="UP000017090">
    <property type="component" value="Unassembled WGS sequence"/>
</dbReference>
<keyword evidence="2" id="KW-1185">Reference proteome</keyword>
<reference evidence="1 2" key="1">
    <citation type="submission" date="2013-09" db="EMBL/GenBank/DDBJ databases">
        <authorList>
            <person name="Durkin A.S."/>
            <person name="Haft D.R."/>
            <person name="McCorrison J."/>
            <person name="Torralba M."/>
            <person name="Gillis M."/>
            <person name="Haft D.H."/>
            <person name="Methe B."/>
            <person name="Sutton G."/>
            <person name="Nelson K.E."/>
        </authorList>
    </citation>
    <scope>NUCLEOTIDE SEQUENCE [LARGE SCALE GENOMIC DNA]</scope>
    <source>
        <strain evidence="1 2">BV3C16-1</strain>
    </source>
</reference>